<keyword evidence="1" id="KW-0472">Membrane</keyword>
<dbReference type="Pfam" id="PF17678">
    <property type="entry name" value="Glyco_hydro_92N"/>
    <property type="match status" value="1"/>
</dbReference>
<dbReference type="PANTHER" id="PTHR12143">
    <property type="entry name" value="PEPTIDE N-GLYCANASE PNGASE -RELATED"/>
    <property type="match status" value="1"/>
</dbReference>
<evidence type="ECO:0000259" key="3">
    <source>
        <dbReference type="Pfam" id="PF17678"/>
    </source>
</evidence>
<evidence type="ECO:0000313" key="4">
    <source>
        <dbReference type="EMBL" id="SNT38607.1"/>
    </source>
</evidence>
<dbReference type="SUPFAM" id="SSF48208">
    <property type="entry name" value="Six-hairpin glycosidases"/>
    <property type="match status" value="1"/>
</dbReference>
<dbReference type="Gene3D" id="1.20.1610.10">
    <property type="entry name" value="alpha-1,2-mannosidases domains"/>
    <property type="match status" value="1"/>
</dbReference>
<gene>
    <name evidence="4" type="ORF">SAMN05421770_11068</name>
</gene>
<dbReference type="InterPro" id="IPR008928">
    <property type="entry name" value="6-hairpin_glycosidase_sf"/>
</dbReference>
<dbReference type="GO" id="GO:0000224">
    <property type="term" value="F:peptide-N4-(N-acetyl-beta-glucosaminyl)asparagine amidase activity"/>
    <property type="evidence" value="ECO:0007669"/>
    <property type="project" value="TreeGrafter"/>
</dbReference>
<dbReference type="InterPro" id="IPR005887">
    <property type="entry name" value="GH92_a_mannosidase_put"/>
</dbReference>
<dbReference type="GO" id="GO:0005975">
    <property type="term" value="P:carbohydrate metabolic process"/>
    <property type="evidence" value="ECO:0007669"/>
    <property type="project" value="InterPro"/>
</dbReference>
<name>A0A239M6S1_9BACT</name>
<dbReference type="FunFam" id="3.30.2080.10:FF:000001">
    <property type="entry name" value="Alpha-1,2-mannosidase subfamily"/>
    <property type="match status" value="1"/>
</dbReference>
<keyword evidence="5" id="KW-1185">Reference proteome</keyword>
<dbReference type="GO" id="GO:0006516">
    <property type="term" value="P:glycoprotein catabolic process"/>
    <property type="evidence" value="ECO:0007669"/>
    <property type="project" value="TreeGrafter"/>
</dbReference>
<dbReference type="GO" id="GO:0005829">
    <property type="term" value="C:cytosol"/>
    <property type="evidence" value="ECO:0007669"/>
    <property type="project" value="TreeGrafter"/>
</dbReference>
<dbReference type="PANTHER" id="PTHR12143:SF43">
    <property type="entry name" value="PUTATIVE-RELATED"/>
    <property type="match status" value="1"/>
</dbReference>
<dbReference type="Proteomes" id="UP000198356">
    <property type="component" value="Unassembled WGS sequence"/>
</dbReference>
<keyword evidence="1" id="KW-1133">Transmembrane helix</keyword>
<dbReference type="Pfam" id="PF07971">
    <property type="entry name" value="Glyco_hydro_92"/>
    <property type="match status" value="1"/>
</dbReference>
<sequence>MTICSQSFCRRHWPGNKTGGNLERGRACISNLILVATALLSFAFAASMPAQTRLALVDPLVGSTNGGNTTPGAQIPFGFISLGPDTADVDHGVTNGYNPDAEMIGFSYTHESGTGGEAKYGNFRVTPTMGELSPRNLIYPWRDEHAEPGFYGVTIGKPEAAIRAEHTATRMVGYSRYSFPAGHANLLLDVSSRLRMQGGASGVSSYPQAATDASVTIPDARHAEGSVTVAGGWNPAPYTLYFAMELDRDASANGTWDQNKTYPGRTTARGVDQRAKGYRNQLGAYFTFEDVRPTTVEMRLAVSWVSVAQARRTLADERSLTFDGVRRQAAEQWSRTLEKIDVQGGSEEQRRIFYTALYRAHTMPHDLTGENVWWKSDAPHYEDFYTLWDTFRTLHPLYTLIEPERQTAMVRSLLDTYAHTGWLPDARIAGANGLVQGGSNGDVVIADALVKRLPGVDWKQAYAAVKKDAEVSSVPPGDEGWNEGRQLDEWSRLGYMSLSYQRSASRTLEYAADDYSVATVAHLMGEEKDAARFLKSSGNWRNLWDRKLQCIHPRYADGSYLENFDCDHLYPDYLLLWWDVPFYEGNSAQYSTYIPQDISGLIELLGGKDAATTWLDRLFDQKLYTQGNEPDILAPYTYIYTGRQDRTAERVRAILKSEYHTGRAGLPGNDDAGTMSSWYLWSAIGLYPVAGQPLYLIGSPVFDSATLHLGDARSFTIRAQGGSKSAIYVQSATLNGKPLERAWLTHAEVIGGGELILIMGEKPSRWDKIPPPSGADVWKLIQSAD</sequence>
<feature type="domain" description="Glycosyl hydrolase family 92 N-terminal" evidence="3">
    <location>
        <begin position="56"/>
        <end position="303"/>
    </location>
</feature>
<evidence type="ECO:0000256" key="1">
    <source>
        <dbReference type="SAM" id="Phobius"/>
    </source>
</evidence>
<keyword evidence="1" id="KW-0812">Transmembrane</keyword>
<evidence type="ECO:0000259" key="2">
    <source>
        <dbReference type="Pfam" id="PF07971"/>
    </source>
</evidence>
<protein>
    <submittedName>
        <fullName evidence="4">Alpha-1,2-mannosidase, putative</fullName>
    </submittedName>
</protein>
<feature type="transmembrane region" description="Helical" evidence="1">
    <location>
        <begin position="27"/>
        <end position="46"/>
    </location>
</feature>
<feature type="domain" description="Glycosyl hydrolase family 92" evidence="2">
    <location>
        <begin position="309"/>
        <end position="760"/>
    </location>
</feature>
<proteinExistence type="predicted"/>
<dbReference type="OrthoDB" id="9804511at2"/>
<dbReference type="InterPro" id="IPR012939">
    <property type="entry name" value="Glyco_hydro_92"/>
</dbReference>
<dbReference type="GO" id="GO:0030246">
    <property type="term" value="F:carbohydrate binding"/>
    <property type="evidence" value="ECO:0007669"/>
    <property type="project" value="InterPro"/>
</dbReference>
<dbReference type="InterPro" id="IPR050883">
    <property type="entry name" value="PNGase"/>
</dbReference>
<dbReference type="Gene3D" id="3.30.2080.10">
    <property type="entry name" value="GH92 mannosidase domain"/>
    <property type="match status" value="1"/>
</dbReference>
<organism evidence="4 5">
    <name type="scientific">Granulicella rosea</name>
    <dbReference type="NCBI Taxonomy" id="474952"/>
    <lineage>
        <taxon>Bacteria</taxon>
        <taxon>Pseudomonadati</taxon>
        <taxon>Acidobacteriota</taxon>
        <taxon>Terriglobia</taxon>
        <taxon>Terriglobales</taxon>
        <taxon>Acidobacteriaceae</taxon>
        <taxon>Granulicella</taxon>
    </lineage>
</organism>
<accession>A0A239M6S1</accession>
<dbReference type="AlphaFoldDB" id="A0A239M6S1"/>
<dbReference type="NCBIfam" id="TIGR01180">
    <property type="entry name" value="aman2_put"/>
    <property type="match status" value="1"/>
</dbReference>
<reference evidence="4 5" key="1">
    <citation type="submission" date="2017-06" db="EMBL/GenBank/DDBJ databases">
        <authorList>
            <person name="Kim H.J."/>
            <person name="Triplett B.A."/>
        </authorList>
    </citation>
    <scope>NUCLEOTIDE SEQUENCE [LARGE SCALE GENOMIC DNA]</scope>
    <source>
        <strain evidence="4 5">DSM 18704</strain>
    </source>
</reference>
<dbReference type="Gene3D" id="1.20.1050.60">
    <property type="entry name" value="alpha-1,2-mannosidase"/>
    <property type="match status" value="1"/>
</dbReference>
<dbReference type="Gene3D" id="2.70.98.10">
    <property type="match status" value="1"/>
</dbReference>
<dbReference type="InterPro" id="IPR041371">
    <property type="entry name" value="GH92_N"/>
</dbReference>
<dbReference type="InterPro" id="IPR014718">
    <property type="entry name" value="GH-type_carb-bd"/>
</dbReference>
<dbReference type="EMBL" id="FZOU01000010">
    <property type="protein sequence ID" value="SNT38607.1"/>
    <property type="molecule type" value="Genomic_DNA"/>
</dbReference>
<evidence type="ECO:0000313" key="5">
    <source>
        <dbReference type="Proteomes" id="UP000198356"/>
    </source>
</evidence>